<proteinExistence type="predicted"/>
<protein>
    <submittedName>
        <fullName evidence="1">Uncharacterized protein</fullName>
    </submittedName>
</protein>
<reference evidence="1 2" key="1">
    <citation type="journal article" date="2014" name="PLoS ONE">
        <title>Global Analysis of Gene Expression Profiles in Physic Nut (Jatropha curcas L.) Seedlings Exposed to Salt Stress.</title>
        <authorList>
            <person name="Zhang L."/>
            <person name="Zhang C."/>
            <person name="Wu P."/>
            <person name="Chen Y."/>
            <person name="Li M."/>
            <person name="Jiang H."/>
            <person name="Wu G."/>
        </authorList>
    </citation>
    <scope>NUCLEOTIDE SEQUENCE [LARGE SCALE GENOMIC DNA]</scope>
    <source>
        <strain evidence="2">cv. GZQX0401</strain>
        <tissue evidence="1">Young leaves</tissue>
    </source>
</reference>
<sequence length="195" mass="21665">MVVVCQRTQLAYLARCDEAPGNLEKGYPLDDERWNEVRHMGRLQGWPAVDGLPTKYESWSRRYSHTTSDVAMFLQLLNGLSWDRLLIHIPPLTEFDPFAEAEELAGGQGATLVQVSIYNYNEVCQLYEAARLKLAVARLSNEHISRASVVPPASQGRGITHGGRASHGVGHRPLIIEEAEESSGDDSEEMTSNMS</sequence>
<dbReference type="Proteomes" id="UP000027138">
    <property type="component" value="Unassembled WGS sequence"/>
</dbReference>
<accession>A0A067LQ80</accession>
<evidence type="ECO:0000313" key="1">
    <source>
        <dbReference type="EMBL" id="KDP47095.1"/>
    </source>
</evidence>
<dbReference type="EMBL" id="KK914197">
    <property type="protein sequence ID" value="KDP47095.1"/>
    <property type="molecule type" value="Genomic_DNA"/>
</dbReference>
<gene>
    <name evidence="1" type="ORF">JCGZ_03903</name>
</gene>
<organism evidence="1 2">
    <name type="scientific">Jatropha curcas</name>
    <name type="common">Barbados nut</name>
    <dbReference type="NCBI Taxonomy" id="180498"/>
    <lineage>
        <taxon>Eukaryota</taxon>
        <taxon>Viridiplantae</taxon>
        <taxon>Streptophyta</taxon>
        <taxon>Embryophyta</taxon>
        <taxon>Tracheophyta</taxon>
        <taxon>Spermatophyta</taxon>
        <taxon>Magnoliopsida</taxon>
        <taxon>eudicotyledons</taxon>
        <taxon>Gunneridae</taxon>
        <taxon>Pentapetalae</taxon>
        <taxon>rosids</taxon>
        <taxon>fabids</taxon>
        <taxon>Malpighiales</taxon>
        <taxon>Euphorbiaceae</taxon>
        <taxon>Crotonoideae</taxon>
        <taxon>Jatropheae</taxon>
        <taxon>Jatropha</taxon>
    </lineage>
</organism>
<evidence type="ECO:0000313" key="2">
    <source>
        <dbReference type="Proteomes" id="UP000027138"/>
    </source>
</evidence>
<name>A0A067LQ80_JATCU</name>
<keyword evidence="2" id="KW-1185">Reference proteome</keyword>
<dbReference type="AlphaFoldDB" id="A0A067LQ80"/>